<sequence>MESVSDIRLLFAVLAPLVGAGLVMAFGKKPNLRESISVLAAVTLCGLVLSLVPSVRSGTTAHYTLFELIPADVAANFTVAPQATALTIALRADALSMIFAVVASFLWILAVFYSAGYMRGLQEHAQTRFNVCFALALFGAIGCAFADNLLTLYLFYEIVSVSTYPLVAHHQDEEGYEGGRKYLTYLTTTAKALVFPAIVLIFVLSGTLDFAGNAHTGIIPATVQHGVTTALYIACLLGFAKNGVMPFHHWLPGAMVAPTPVSALLHAVAVVKVGVFSTVRVMLYVFGVDTMDALNLGIPTAYFVSITILVASIIALSKDNLKTRLAYSTVSQLSYIILGVALLTPTAVAGGLFHIAAHAFAKITLFFCAGAIYVATHKKYISEMSGLGRVMPWTFGAFALASLSMIGVPPVGGFTSKLYLLVGSLDAGAIGILVVLIASTLLNAAYFAPVVYQAFFGKPPAPMPEAERIPAPELVAAGHEHDDAPAAAHATHGAAHGHTAPAPKGGEAPLAMVIPLCLTAVLSVLLGFYPDFFMQFAAAVLP</sequence>
<keyword evidence="10" id="KW-1185">Reference proteome</keyword>
<feature type="transmembrane region" description="Helical" evidence="6">
    <location>
        <begin position="325"/>
        <end position="343"/>
    </location>
</feature>
<dbReference type="AlphaFoldDB" id="B1ZUJ7"/>
<dbReference type="eggNOG" id="COG0651">
    <property type="taxonomic scope" value="Bacteria"/>
</dbReference>
<feature type="transmembrane region" description="Helical" evidence="6">
    <location>
        <begin position="217"/>
        <end position="240"/>
    </location>
</feature>
<evidence type="ECO:0000256" key="4">
    <source>
        <dbReference type="ARBA" id="ARBA00023136"/>
    </source>
</evidence>
<feature type="domain" description="NADH:quinone oxidoreductase/Mrp antiporter transmembrane" evidence="7">
    <location>
        <begin position="146"/>
        <end position="440"/>
    </location>
</feature>
<dbReference type="GO" id="GO:0012505">
    <property type="term" value="C:endomembrane system"/>
    <property type="evidence" value="ECO:0007669"/>
    <property type="project" value="UniProtKB-SubCell"/>
</dbReference>
<keyword evidence="2 5" id="KW-0812">Transmembrane</keyword>
<dbReference type="NCBIfam" id="NF006236">
    <property type="entry name" value="PRK08375.1-1"/>
    <property type="match status" value="1"/>
</dbReference>
<reference evidence="9 10" key="1">
    <citation type="journal article" date="2011" name="J. Bacteriol.">
        <title>Genome sequence of the verrucomicrobium Opitutus terrae PB90-1, an abundant inhabitant of rice paddy soil ecosystems.</title>
        <authorList>
            <person name="van Passel M.W."/>
            <person name="Kant R."/>
            <person name="Palva A."/>
            <person name="Copeland A."/>
            <person name="Lucas S."/>
            <person name="Lapidus A."/>
            <person name="Glavina del Rio T."/>
            <person name="Pitluck S."/>
            <person name="Goltsman E."/>
            <person name="Clum A."/>
            <person name="Sun H."/>
            <person name="Schmutz J."/>
            <person name="Larimer F.W."/>
            <person name="Land M.L."/>
            <person name="Hauser L."/>
            <person name="Kyrpides N."/>
            <person name="Mikhailova N."/>
            <person name="Richardson P.P."/>
            <person name="Janssen P.H."/>
            <person name="de Vos W.M."/>
            <person name="Smidt H."/>
        </authorList>
    </citation>
    <scope>NUCLEOTIDE SEQUENCE [LARGE SCALE GENOMIC DNA]</scope>
    <source>
        <strain evidence="10">DSM 11246 / JCM 15787 / PB90-1</strain>
    </source>
</reference>
<dbReference type="RefSeq" id="WP_012373578.1">
    <property type="nucleotide sequence ID" value="NC_010571.1"/>
</dbReference>
<evidence type="ECO:0000256" key="2">
    <source>
        <dbReference type="ARBA" id="ARBA00022692"/>
    </source>
</evidence>
<dbReference type="InterPro" id="IPR050616">
    <property type="entry name" value="CPA3_Na-H_Antiporter_A"/>
</dbReference>
<dbReference type="GO" id="GO:0016020">
    <property type="term" value="C:membrane"/>
    <property type="evidence" value="ECO:0007669"/>
    <property type="project" value="UniProtKB-SubCell"/>
</dbReference>
<feature type="transmembrane region" description="Helical" evidence="6">
    <location>
        <begin position="65"/>
        <end position="88"/>
    </location>
</feature>
<protein>
    <submittedName>
        <fullName evidence="9">NADH dehydrogenase (Quinone)</fullName>
        <ecNumber evidence="9">1.6.99.5</ecNumber>
    </submittedName>
</protein>
<dbReference type="Pfam" id="PF00361">
    <property type="entry name" value="Proton_antipo_M"/>
    <property type="match status" value="1"/>
</dbReference>
<organism evidence="9 10">
    <name type="scientific">Opitutus terrae (strain DSM 11246 / JCM 15787 / PB90-1)</name>
    <dbReference type="NCBI Taxonomy" id="452637"/>
    <lineage>
        <taxon>Bacteria</taxon>
        <taxon>Pseudomonadati</taxon>
        <taxon>Verrucomicrobiota</taxon>
        <taxon>Opitutia</taxon>
        <taxon>Opitutales</taxon>
        <taxon>Opitutaceae</taxon>
        <taxon>Opitutus</taxon>
    </lineage>
</organism>
<dbReference type="STRING" id="452637.Oter_0751"/>
<dbReference type="PRINTS" id="PR01434">
    <property type="entry name" value="NADHDHGNASE5"/>
</dbReference>
<comment type="subcellular location">
    <subcellularLocation>
        <location evidence="1">Endomembrane system</location>
        <topology evidence="1">Multi-pass membrane protein</topology>
    </subcellularLocation>
    <subcellularLocation>
        <location evidence="5">Membrane</location>
        <topology evidence="5">Multi-pass membrane protein</topology>
    </subcellularLocation>
</comment>
<feature type="transmembrane region" description="Helical" evidence="6">
    <location>
        <begin position="387"/>
        <end position="408"/>
    </location>
</feature>
<feature type="transmembrane region" description="Helical" evidence="6">
    <location>
        <begin position="261"/>
        <end position="287"/>
    </location>
</feature>
<dbReference type="Pfam" id="PF00662">
    <property type="entry name" value="Proton_antipo_N"/>
    <property type="match status" value="1"/>
</dbReference>
<keyword evidence="4 6" id="KW-0472">Membrane</keyword>
<dbReference type="KEGG" id="ote:Oter_0751"/>
<keyword evidence="9" id="KW-0560">Oxidoreductase</keyword>
<dbReference type="HOGENOM" id="CLU_007100_9_3_0"/>
<evidence type="ECO:0000259" key="8">
    <source>
        <dbReference type="Pfam" id="PF00662"/>
    </source>
</evidence>
<dbReference type="PANTHER" id="PTHR43373">
    <property type="entry name" value="NA(+)/H(+) ANTIPORTER SUBUNIT"/>
    <property type="match status" value="1"/>
</dbReference>
<dbReference type="InterPro" id="IPR001750">
    <property type="entry name" value="ND/Mrp_TM"/>
</dbReference>
<dbReference type="EC" id="1.6.99.5" evidence="9"/>
<evidence type="ECO:0000313" key="9">
    <source>
        <dbReference type="EMBL" id="ACB74040.1"/>
    </source>
</evidence>
<feature type="transmembrane region" description="Helical" evidence="6">
    <location>
        <begin position="94"/>
        <end position="117"/>
    </location>
</feature>
<dbReference type="PANTHER" id="PTHR43373:SF1">
    <property type="entry name" value="NA(+)_H(+) ANTIPORTER SUBUNIT A"/>
    <property type="match status" value="1"/>
</dbReference>
<feature type="transmembrane region" description="Helical" evidence="6">
    <location>
        <begin position="510"/>
        <end position="529"/>
    </location>
</feature>
<accession>B1ZUJ7</accession>
<dbReference type="EMBL" id="CP001032">
    <property type="protein sequence ID" value="ACB74040.1"/>
    <property type="molecule type" value="Genomic_DNA"/>
</dbReference>
<dbReference type="Proteomes" id="UP000007013">
    <property type="component" value="Chromosome"/>
</dbReference>
<keyword evidence="3 6" id="KW-1133">Transmembrane helix</keyword>
<name>B1ZUJ7_OPITP</name>
<feature type="domain" description="NADH-Ubiquinone oxidoreductase (complex I) chain 5 N-terminal" evidence="8">
    <location>
        <begin position="84"/>
        <end position="129"/>
    </location>
</feature>
<evidence type="ECO:0000259" key="7">
    <source>
        <dbReference type="Pfam" id="PF00361"/>
    </source>
</evidence>
<feature type="transmembrane region" description="Helical" evidence="6">
    <location>
        <begin position="35"/>
        <end position="53"/>
    </location>
</feature>
<dbReference type="OrthoDB" id="9807568at2"/>
<evidence type="ECO:0000313" key="10">
    <source>
        <dbReference type="Proteomes" id="UP000007013"/>
    </source>
</evidence>
<evidence type="ECO:0000256" key="1">
    <source>
        <dbReference type="ARBA" id="ARBA00004127"/>
    </source>
</evidence>
<dbReference type="InterPro" id="IPR001516">
    <property type="entry name" value="Proton_antipo_N"/>
</dbReference>
<proteinExistence type="predicted"/>
<feature type="transmembrane region" description="Helical" evidence="6">
    <location>
        <begin position="182"/>
        <end position="205"/>
    </location>
</feature>
<feature type="transmembrane region" description="Helical" evidence="6">
    <location>
        <begin position="293"/>
        <end position="316"/>
    </location>
</feature>
<feature type="transmembrane region" description="Helical" evidence="6">
    <location>
        <begin position="355"/>
        <end position="375"/>
    </location>
</feature>
<dbReference type="GO" id="GO:0016491">
    <property type="term" value="F:oxidoreductase activity"/>
    <property type="evidence" value="ECO:0007669"/>
    <property type="project" value="UniProtKB-KW"/>
</dbReference>
<feature type="transmembrane region" description="Helical" evidence="6">
    <location>
        <begin position="428"/>
        <end position="448"/>
    </location>
</feature>
<gene>
    <name evidence="9" type="ordered locus">Oter_0751</name>
</gene>
<evidence type="ECO:0000256" key="5">
    <source>
        <dbReference type="RuleBase" id="RU000320"/>
    </source>
</evidence>
<feature type="transmembrane region" description="Helical" evidence="6">
    <location>
        <begin position="129"/>
        <end position="147"/>
    </location>
</feature>
<evidence type="ECO:0000256" key="3">
    <source>
        <dbReference type="ARBA" id="ARBA00022989"/>
    </source>
</evidence>
<evidence type="ECO:0000256" key="6">
    <source>
        <dbReference type="SAM" id="Phobius"/>
    </source>
</evidence>